<proteinExistence type="predicted"/>
<protein>
    <recommendedName>
        <fullName evidence="3">Helix-turn-helix domain-containing protein</fullName>
    </recommendedName>
</protein>
<reference evidence="1 2" key="1">
    <citation type="submission" date="2021-05" db="EMBL/GenBank/DDBJ databases">
        <title>A Polyphasic approach of four new species of the genus Ohtaekwangia: Ohtaekwangia histidinii sp. nov., Ohtaekwangia cretensis sp. nov., Ohtaekwangia indiensis sp. nov., Ohtaekwangia reichenbachii sp. nov. from diverse environment.</title>
        <authorList>
            <person name="Octaviana S."/>
        </authorList>
    </citation>
    <scope>NUCLEOTIDE SEQUENCE [LARGE SCALE GENOMIC DNA]</scope>
    <source>
        <strain evidence="1 2">PWU4</strain>
    </source>
</reference>
<accession>A0AAP2DN28</accession>
<dbReference type="Proteomes" id="UP001319200">
    <property type="component" value="Unassembled WGS sequence"/>
</dbReference>
<dbReference type="RefSeq" id="WP_254164224.1">
    <property type="nucleotide sequence ID" value="NZ_JAHESF010000014.1"/>
</dbReference>
<sequence>MTKVTMETNPLSDEQIERLAIALVGKLNKYLVVVRPMNGKEAIAFTGRGESTFYRWVSLGVIKQYRPDPNGDPVYFADQIVEGIREAGKSKKSYNPLKKN</sequence>
<evidence type="ECO:0000313" key="2">
    <source>
        <dbReference type="Proteomes" id="UP001319200"/>
    </source>
</evidence>
<evidence type="ECO:0000313" key="1">
    <source>
        <dbReference type="EMBL" id="MBT1698248.1"/>
    </source>
</evidence>
<organism evidence="1 2">
    <name type="scientific">Chryseosolibacter histidini</name>
    <dbReference type="NCBI Taxonomy" id="2782349"/>
    <lineage>
        <taxon>Bacteria</taxon>
        <taxon>Pseudomonadati</taxon>
        <taxon>Bacteroidota</taxon>
        <taxon>Cytophagia</taxon>
        <taxon>Cytophagales</taxon>
        <taxon>Chryseotaleaceae</taxon>
        <taxon>Chryseosolibacter</taxon>
    </lineage>
</organism>
<gene>
    <name evidence="1" type="ORF">KK083_15250</name>
</gene>
<comment type="caution">
    <text evidence="1">The sequence shown here is derived from an EMBL/GenBank/DDBJ whole genome shotgun (WGS) entry which is preliminary data.</text>
</comment>
<dbReference type="AlphaFoldDB" id="A0AAP2DN28"/>
<evidence type="ECO:0008006" key="3">
    <source>
        <dbReference type="Google" id="ProtNLM"/>
    </source>
</evidence>
<keyword evidence="2" id="KW-1185">Reference proteome</keyword>
<dbReference type="EMBL" id="JAHESF010000014">
    <property type="protein sequence ID" value="MBT1698248.1"/>
    <property type="molecule type" value="Genomic_DNA"/>
</dbReference>
<name>A0AAP2DN28_9BACT</name>